<dbReference type="InterPro" id="IPR036388">
    <property type="entry name" value="WH-like_DNA-bd_sf"/>
</dbReference>
<dbReference type="PRINTS" id="PR00364">
    <property type="entry name" value="DISEASERSIST"/>
</dbReference>
<evidence type="ECO:0000256" key="2">
    <source>
        <dbReference type="ARBA" id="ARBA00022614"/>
    </source>
</evidence>
<keyword evidence="4" id="KW-0547">Nucleotide-binding</keyword>
<feature type="domain" description="AAA+ ATPase" evidence="8">
    <location>
        <begin position="163"/>
        <end position="303"/>
    </location>
</feature>
<keyword evidence="5" id="KW-0611">Plant defense</keyword>
<dbReference type="InterPro" id="IPR050905">
    <property type="entry name" value="Plant_NBS-LRR"/>
</dbReference>
<dbReference type="InterPro" id="IPR003593">
    <property type="entry name" value="AAA+_ATPase"/>
</dbReference>
<protein>
    <recommendedName>
        <fullName evidence="8">AAA+ ATPase domain-containing protein</fullName>
    </recommendedName>
</protein>
<dbReference type="Gene3D" id="1.10.10.10">
    <property type="entry name" value="Winged helix-like DNA-binding domain superfamily/Winged helix DNA-binding domain"/>
    <property type="match status" value="1"/>
</dbReference>
<evidence type="ECO:0000313" key="9">
    <source>
        <dbReference type="EMBL" id="KAF2304657.1"/>
    </source>
</evidence>
<dbReference type="PANTHER" id="PTHR33463:SF209">
    <property type="entry name" value="DISEASE RESISTANCE PROTEIN RPS2-LIKE"/>
    <property type="match status" value="1"/>
</dbReference>
<keyword evidence="7" id="KW-0175">Coiled coil</keyword>
<reference evidence="9 10" key="1">
    <citation type="journal article" date="2020" name="Mol. Plant">
        <title>The Chromosome-Based Rubber Tree Genome Provides New Insights into Spurge Genome Evolution and Rubber Biosynthesis.</title>
        <authorList>
            <person name="Liu J."/>
            <person name="Shi C."/>
            <person name="Shi C.C."/>
            <person name="Li W."/>
            <person name="Zhang Q.J."/>
            <person name="Zhang Y."/>
            <person name="Li K."/>
            <person name="Lu H.F."/>
            <person name="Shi C."/>
            <person name="Zhu S.T."/>
            <person name="Xiao Z.Y."/>
            <person name="Nan H."/>
            <person name="Yue Y."/>
            <person name="Zhu X.G."/>
            <person name="Wu Y."/>
            <person name="Hong X.N."/>
            <person name="Fan G.Y."/>
            <person name="Tong Y."/>
            <person name="Zhang D."/>
            <person name="Mao C.L."/>
            <person name="Liu Y.L."/>
            <person name="Hao S.J."/>
            <person name="Liu W.Q."/>
            <person name="Lv M.Q."/>
            <person name="Zhang H.B."/>
            <person name="Liu Y."/>
            <person name="Hu-Tang G.R."/>
            <person name="Wang J.P."/>
            <person name="Wang J.H."/>
            <person name="Sun Y.H."/>
            <person name="Ni S.B."/>
            <person name="Chen W.B."/>
            <person name="Zhang X.C."/>
            <person name="Jiao Y.N."/>
            <person name="Eichler E.E."/>
            <person name="Li G.H."/>
            <person name="Liu X."/>
            <person name="Gao L.Z."/>
        </authorList>
    </citation>
    <scope>NUCLEOTIDE SEQUENCE [LARGE SCALE GENOMIC DNA]</scope>
    <source>
        <strain evidence="10">cv. GT1</strain>
        <tissue evidence="9">Leaf</tissue>
    </source>
</reference>
<dbReference type="Pfam" id="PF23247">
    <property type="entry name" value="LRR_RPS2"/>
    <property type="match status" value="1"/>
</dbReference>
<accession>A0A6A6LVY0</accession>
<evidence type="ECO:0000256" key="5">
    <source>
        <dbReference type="ARBA" id="ARBA00022821"/>
    </source>
</evidence>
<organism evidence="9 10">
    <name type="scientific">Hevea brasiliensis</name>
    <name type="common">Para rubber tree</name>
    <name type="synonym">Siphonia brasiliensis</name>
    <dbReference type="NCBI Taxonomy" id="3981"/>
    <lineage>
        <taxon>Eukaryota</taxon>
        <taxon>Viridiplantae</taxon>
        <taxon>Streptophyta</taxon>
        <taxon>Embryophyta</taxon>
        <taxon>Tracheophyta</taxon>
        <taxon>Spermatophyta</taxon>
        <taxon>Magnoliopsida</taxon>
        <taxon>eudicotyledons</taxon>
        <taxon>Gunneridae</taxon>
        <taxon>Pentapetalae</taxon>
        <taxon>rosids</taxon>
        <taxon>fabids</taxon>
        <taxon>Malpighiales</taxon>
        <taxon>Euphorbiaceae</taxon>
        <taxon>Crotonoideae</taxon>
        <taxon>Micrandreae</taxon>
        <taxon>Hevea</taxon>
    </lineage>
</organism>
<evidence type="ECO:0000256" key="4">
    <source>
        <dbReference type="ARBA" id="ARBA00022741"/>
    </source>
</evidence>
<dbReference type="InterPro" id="IPR032675">
    <property type="entry name" value="LRR_dom_sf"/>
</dbReference>
<dbReference type="AlphaFoldDB" id="A0A6A6LVY0"/>
<evidence type="ECO:0000256" key="6">
    <source>
        <dbReference type="ARBA" id="ARBA00022840"/>
    </source>
</evidence>
<keyword evidence="3" id="KW-0677">Repeat</keyword>
<keyword evidence="10" id="KW-1185">Reference proteome</keyword>
<dbReference type="Proteomes" id="UP000467840">
    <property type="component" value="Chromosome 16"/>
</dbReference>
<keyword evidence="2" id="KW-0433">Leucine-rich repeat</keyword>
<dbReference type="InterPro" id="IPR027417">
    <property type="entry name" value="P-loop_NTPase"/>
</dbReference>
<keyword evidence="6" id="KW-0067">ATP-binding</keyword>
<dbReference type="InterPro" id="IPR042197">
    <property type="entry name" value="Apaf_helical"/>
</dbReference>
<dbReference type="SUPFAM" id="SSF52540">
    <property type="entry name" value="P-loop containing nucleoside triphosphate hydrolases"/>
    <property type="match status" value="1"/>
</dbReference>
<dbReference type="InterPro" id="IPR057135">
    <property type="entry name" value="At4g27190-like_LRR"/>
</dbReference>
<comment type="caution">
    <text evidence="9">The sequence shown here is derived from an EMBL/GenBank/DDBJ whole genome shotgun (WGS) entry which is preliminary data.</text>
</comment>
<dbReference type="SUPFAM" id="SSF52058">
    <property type="entry name" value="L domain-like"/>
    <property type="match status" value="1"/>
</dbReference>
<dbReference type="SMART" id="SM00382">
    <property type="entry name" value="AAA"/>
    <property type="match status" value="1"/>
</dbReference>
<evidence type="ECO:0000256" key="1">
    <source>
        <dbReference type="ARBA" id="ARBA00008894"/>
    </source>
</evidence>
<evidence type="ECO:0000259" key="8">
    <source>
        <dbReference type="SMART" id="SM00382"/>
    </source>
</evidence>
<dbReference type="EMBL" id="JAAGAX010000009">
    <property type="protein sequence ID" value="KAF2304657.1"/>
    <property type="molecule type" value="Genomic_DNA"/>
</dbReference>
<dbReference type="GO" id="GO:0005524">
    <property type="term" value="F:ATP binding"/>
    <property type="evidence" value="ECO:0007669"/>
    <property type="project" value="UniProtKB-KW"/>
</dbReference>
<dbReference type="PANTHER" id="PTHR33463">
    <property type="entry name" value="NB-ARC DOMAIN-CONTAINING PROTEIN-RELATED"/>
    <property type="match status" value="1"/>
</dbReference>
<dbReference type="GO" id="GO:0006952">
    <property type="term" value="P:defense response"/>
    <property type="evidence" value="ECO:0007669"/>
    <property type="project" value="UniProtKB-KW"/>
</dbReference>
<dbReference type="Gene3D" id="3.80.10.10">
    <property type="entry name" value="Ribonuclease Inhibitor"/>
    <property type="match status" value="1"/>
</dbReference>
<sequence>MDVVISIAGKIGELLIEPIGRQFGYFIRYSSNIETLQKQVQILEGVRKDVQASIDAAERNCEVIRNEVQNWTSEVDEILLEAKKLHEEASKARFHNLASRYQLSRKAQKITIAIKDLKNVSKFDRVSNPAPPPIIEFPSQDVVIFESTELVIEEIMGALKDNKTNFIGIHGMGGVGKTTLVKEVIKRAQEGRLFATIAMVVVSQTVDVKKIQDQIERLGLKLKDISNEQDRVSLLHARLKNENKVLIILDDLWARLDLATVGIPFGHDYASCKIMVTTRRRQVCDAMVDKRSVTAKIIPINILSEKESWILLKKNVGDDIESPTLNSLAKEIIRECGGLPITLVTVGRAMRGKDPDEWRVAVEKLKKSQPQFIEGMHKDVYRCLQLSYDYLQNEEAKKVLKLCSLFPEDFNIPVEDLVRYGVGLKIFEDVVRMEDARRNAISIIKNLKASCLLLESDKEGCVKMHDVVRDVALSMASDYFVRDGFKQLECWPSAEDMKIFTGISITQNEISQFPDAWDCPNLKILLMRDIYDHIEPSSMPNAVLLGMKALEVFHLGGLRRGSSFNGHLKQEFGQLTNLRTLILQDYLIGDATAIGELKMLEILDFKRCQFREPFSTITKLTKLKLLDVEYCSHSRRISSIFPTNAISSSSQLEELYKLAFDFSSAFSAMYMSARLLFDDFDITELKSLSRLTTLTITIRTIPEGFIFPNLKFFKIHLARWIPYGAIGYMKGMILSHESNYLVLSDATISSLGCFKPLLPRTNYLYLVYFEDLRNIIPCLLFSNGDGLAGLRSMKIDSCANFEYLINVEEWQIRYAYLLELEELYLEQLKTFKALCNTELPPEISLSMSKLKRLYFSSCGELSNVFAPFNPQQQFKQLEALEVYHCNALECIFEKKGTPLSIRELHLKSLEGMKHIWESPSELLHLHNLQIVKIESCKKLRVIFPASIAQGLERLKELDLCDCDELEAIVAERREGEETIDNVVFYQLIKLSLRTLLNLKAFCMDNLPFKWPSLEMVEVSNCPKMKTFAASDGNQSTPKLKVVKVNNSDILLDGTDFNTIIQNHYKEEIFLDVRICGSGSCRSKQLTTEDVIKVQDSSLILVIYHCSKQRAI</sequence>
<dbReference type="GO" id="GO:0043531">
    <property type="term" value="F:ADP binding"/>
    <property type="evidence" value="ECO:0007669"/>
    <property type="project" value="InterPro"/>
</dbReference>
<evidence type="ECO:0000313" key="10">
    <source>
        <dbReference type="Proteomes" id="UP000467840"/>
    </source>
</evidence>
<feature type="coiled-coil region" evidence="7">
    <location>
        <begin position="33"/>
        <end position="88"/>
    </location>
</feature>
<proteinExistence type="inferred from homology"/>
<evidence type="ECO:0000256" key="3">
    <source>
        <dbReference type="ARBA" id="ARBA00022737"/>
    </source>
</evidence>
<comment type="similarity">
    <text evidence="1">Belongs to the disease resistance NB-LRR family.</text>
</comment>
<dbReference type="Gene3D" id="1.10.8.430">
    <property type="entry name" value="Helical domain of apoptotic protease-activating factors"/>
    <property type="match status" value="1"/>
</dbReference>
<dbReference type="FunFam" id="3.40.50.300:FF:001091">
    <property type="entry name" value="Probable disease resistance protein At1g61300"/>
    <property type="match status" value="1"/>
</dbReference>
<dbReference type="Gene3D" id="3.40.50.300">
    <property type="entry name" value="P-loop containing nucleotide triphosphate hydrolases"/>
    <property type="match status" value="1"/>
</dbReference>
<name>A0A6A6LVY0_HEVBR</name>
<gene>
    <name evidence="9" type="ORF">GH714_037314</name>
</gene>
<dbReference type="InterPro" id="IPR002182">
    <property type="entry name" value="NB-ARC"/>
</dbReference>
<evidence type="ECO:0000256" key="7">
    <source>
        <dbReference type="SAM" id="Coils"/>
    </source>
</evidence>
<dbReference type="Pfam" id="PF00931">
    <property type="entry name" value="NB-ARC"/>
    <property type="match status" value="1"/>
</dbReference>